<evidence type="ECO:0000313" key="2">
    <source>
        <dbReference type="Proteomes" id="UP000005239"/>
    </source>
</evidence>
<dbReference type="AlphaFoldDB" id="A0A454Y6G4"/>
<name>A0A454Y6G4_PRIPA</name>
<gene>
    <name evidence="1" type="primary">WBGene00275437</name>
</gene>
<accession>A0A8R1UU30</accession>
<proteinExistence type="predicted"/>
<reference evidence="2" key="1">
    <citation type="journal article" date="2008" name="Nat. Genet.">
        <title>The Pristionchus pacificus genome provides a unique perspective on nematode lifestyle and parasitism.</title>
        <authorList>
            <person name="Dieterich C."/>
            <person name="Clifton S.W."/>
            <person name="Schuster L.N."/>
            <person name="Chinwalla A."/>
            <person name="Delehaunty K."/>
            <person name="Dinkelacker I."/>
            <person name="Fulton L."/>
            <person name="Fulton R."/>
            <person name="Godfrey J."/>
            <person name="Minx P."/>
            <person name="Mitreva M."/>
            <person name="Roeseler W."/>
            <person name="Tian H."/>
            <person name="Witte H."/>
            <person name="Yang S.P."/>
            <person name="Wilson R.K."/>
            <person name="Sommer R.J."/>
        </authorList>
    </citation>
    <scope>NUCLEOTIDE SEQUENCE [LARGE SCALE GENOMIC DNA]</scope>
    <source>
        <strain evidence="2">PS312</strain>
    </source>
</reference>
<accession>A0A454Y6G4</accession>
<protein>
    <submittedName>
        <fullName evidence="1">Uncharacterized protein</fullName>
    </submittedName>
</protein>
<sequence>MGEAFKRQVKRIQESWFVVILGFLFEYWFEILITILSLILVKLLVDRLLSNFLDRIYKMCFNYDGTLAEMRKLLESDHGELWNTPEFCIAYLKMHDAYQTFLNAARTDASGKLRRDTAYEQYAAVNIAS</sequence>
<reference evidence="1" key="2">
    <citation type="submission" date="2022-06" db="UniProtKB">
        <authorList>
            <consortium name="EnsemblMetazoa"/>
        </authorList>
    </citation>
    <scope>IDENTIFICATION</scope>
    <source>
        <strain evidence="1">PS312</strain>
    </source>
</reference>
<organism evidence="1 2">
    <name type="scientific">Pristionchus pacificus</name>
    <name type="common">Parasitic nematode worm</name>
    <dbReference type="NCBI Taxonomy" id="54126"/>
    <lineage>
        <taxon>Eukaryota</taxon>
        <taxon>Metazoa</taxon>
        <taxon>Ecdysozoa</taxon>
        <taxon>Nematoda</taxon>
        <taxon>Chromadorea</taxon>
        <taxon>Rhabditida</taxon>
        <taxon>Rhabditina</taxon>
        <taxon>Diplogasteromorpha</taxon>
        <taxon>Diplogasteroidea</taxon>
        <taxon>Neodiplogasteridae</taxon>
        <taxon>Pristionchus</taxon>
    </lineage>
</organism>
<evidence type="ECO:0000313" key="1">
    <source>
        <dbReference type="EnsemblMetazoa" id="PPA37068.1"/>
    </source>
</evidence>
<dbReference type="OMA" id="SPYFHEY"/>
<dbReference type="EnsemblMetazoa" id="PPA37068.1">
    <property type="protein sequence ID" value="PPA37068.1"/>
    <property type="gene ID" value="WBGene00275437"/>
</dbReference>
<dbReference type="OrthoDB" id="5828885at2759"/>
<keyword evidence="2" id="KW-1185">Reference proteome</keyword>
<dbReference type="Proteomes" id="UP000005239">
    <property type="component" value="Unassembled WGS sequence"/>
</dbReference>